<dbReference type="RefSeq" id="WP_136082981.1">
    <property type="nucleotide sequence ID" value="NZ_CAAHFG010000004.1"/>
</dbReference>
<keyword evidence="5" id="KW-1185">Reference proteome</keyword>
<accession>A0A6C2UD84</accession>
<dbReference type="Gene3D" id="2.130.10.10">
    <property type="entry name" value="YVTN repeat-like/Quinoprotein amine dehydrogenase"/>
    <property type="match status" value="1"/>
</dbReference>
<dbReference type="Proteomes" id="UP000366872">
    <property type="component" value="Unassembled WGS sequence"/>
</dbReference>
<dbReference type="SUPFAM" id="SSF50998">
    <property type="entry name" value="Quinoprotein alcohol dehydrogenase-like"/>
    <property type="match status" value="1"/>
</dbReference>
<organism evidence="4 5">
    <name type="scientific">Pontiella desulfatans</name>
    <dbReference type="NCBI Taxonomy" id="2750659"/>
    <lineage>
        <taxon>Bacteria</taxon>
        <taxon>Pseudomonadati</taxon>
        <taxon>Kiritimatiellota</taxon>
        <taxon>Kiritimatiellia</taxon>
        <taxon>Kiritimatiellales</taxon>
        <taxon>Pontiellaceae</taxon>
        <taxon>Pontiella</taxon>
    </lineage>
</organism>
<feature type="signal peptide" evidence="2">
    <location>
        <begin position="1"/>
        <end position="18"/>
    </location>
</feature>
<reference evidence="4 5" key="1">
    <citation type="submission" date="2019-04" db="EMBL/GenBank/DDBJ databases">
        <authorList>
            <person name="Van Vliet M D."/>
        </authorList>
    </citation>
    <scope>NUCLEOTIDE SEQUENCE [LARGE SCALE GENOMIC DNA]</scope>
    <source>
        <strain evidence="4 5">F1</strain>
    </source>
</reference>
<dbReference type="AlphaFoldDB" id="A0A6C2UD84"/>
<feature type="region of interest" description="Disordered" evidence="1">
    <location>
        <begin position="223"/>
        <end position="249"/>
    </location>
</feature>
<keyword evidence="2" id="KW-0732">Signal</keyword>
<feature type="chain" id="PRO_5025390081" description="Pyrrolo-quinoline quinone repeat domain-containing protein" evidence="2">
    <location>
        <begin position="19"/>
        <end position="441"/>
    </location>
</feature>
<protein>
    <recommendedName>
        <fullName evidence="3">Pyrrolo-quinoline quinone repeat domain-containing protein</fullName>
    </recommendedName>
</protein>
<name>A0A6C2UD84_PONDE</name>
<dbReference type="PANTHER" id="PTHR34512">
    <property type="entry name" value="CELL SURFACE PROTEIN"/>
    <property type="match status" value="1"/>
</dbReference>
<dbReference type="InterPro" id="IPR002372">
    <property type="entry name" value="PQQ_rpt_dom"/>
</dbReference>
<gene>
    <name evidence="4" type="ORF">PDESU_06114</name>
</gene>
<dbReference type="InterPro" id="IPR018391">
    <property type="entry name" value="PQQ_b-propeller_rpt"/>
</dbReference>
<feature type="domain" description="Pyrrolo-quinoline quinone repeat" evidence="3">
    <location>
        <begin position="78"/>
        <end position="268"/>
    </location>
</feature>
<dbReference type="InterPro" id="IPR011047">
    <property type="entry name" value="Quinoprotein_ADH-like_sf"/>
</dbReference>
<dbReference type="InterPro" id="IPR015943">
    <property type="entry name" value="WD40/YVTN_repeat-like_dom_sf"/>
</dbReference>
<evidence type="ECO:0000256" key="2">
    <source>
        <dbReference type="SAM" id="SignalP"/>
    </source>
</evidence>
<sequence>MKTMIIGLALALSVAAVAADWPQYAGINRDNVSAETGLAGSWPSAGPKVLWETKVGDGYSGPAIVDGKAYLTDRDGEDSLLRCFEMKSGMELWKVSFGDPGILKSKKYDGTRGTPTIADGKAYLVTSYGTFVCIDLKSQKVKWQHNLSKDYNQDICQFGIAQSPALYGNMVLVAPNSKEVGVAAYDCKSGERLWTSKGLGFHSFVSPRIEKVCGQDMVIAVGSAEPEPRETRRKHGEPKSEPAEPSTLEPCHIVGLSPKDGSVLWDYTNWRCKWAIPHPVALADNHFFITGGYDAGSAMIQIVKKTNGFEAKELYKTDDVGSQLHQPIQVGDHLFIGSNSNSRKDGLASFSLDGKLAWRTKDIDDAPNFERGPFILADGKLIILDGKTGILHLVKADPEKFQLLASAEMVEENDMAWAPLALSDGRLLVRDWNTLKCVELK</sequence>
<proteinExistence type="predicted"/>
<evidence type="ECO:0000313" key="5">
    <source>
        <dbReference type="Proteomes" id="UP000366872"/>
    </source>
</evidence>
<dbReference type="EMBL" id="CAAHFG010000004">
    <property type="protein sequence ID" value="VGO17517.1"/>
    <property type="molecule type" value="Genomic_DNA"/>
</dbReference>
<evidence type="ECO:0000313" key="4">
    <source>
        <dbReference type="EMBL" id="VGO17517.1"/>
    </source>
</evidence>
<dbReference type="SMART" id="SM00564">
    <property type="entry name" value="PQQ"/>
    <property type="match status" value="5"/>
</dbReference>
<dbReference type="Pfam" id="PF13360">
    <property type="entry name" value="PQQ_2"/>
    <property type="match status" value="1"/>
</dbReference>
<evidence type="ECO:0000256" key="1">
    <source>
        <dbReference type="SAM" id="MobiDB-lite"/>
    </source>
</evidence>
<evidence type="ECO:0000259" key="3">
    <source>
        <dbReference type="Pfam" id="PF13360"/>
    </source>
</evidence>
<dbReference type="PANTHER" id="PTHR34512:SF30">
    <property type="entry name" value="OUTER MEMBRANE PROTEIN ASSEMBLY FACTOR BAMB"/>
    <property type="match status" value="1"/>
</dbReference>